<keyword evidence="2" id="KW-1185">Reference proteome</keyword>
<protein>
    <submittedName>
        <fullName evidence="1">Uncharacterized protein</fullName>
    </submittedName>
</protein>
<evidence type="ECO:0000313" key="2">
    <source>
        <dbReference type="Proteomes" id="UP001273166"/>
    </source>
</evidence>
<dbReference type="EMBL" id="JAUDZG010000002">
    <property type="protein sequence ID" value="KAK3307860.1"/>
    <property type="molecule type" value="Genomic_DNA"/>
</dbReference>
<name>A0AAJ0GXU5_9PEZI</name>
<proteinExistence type="predicted"/>
<organism evidence="1 2">
    <name type="scientific">Chaetomium strumarium</name>
    <dbReference type="NCBI Taxonomy" id="1170767"/>
    <lineage>
        <taxon>Eukaryota</taxon>
        <taxon>Fungi</taxon>
        <taxon>Dikarya</taxon>
        <taxon>Ascomycota</taxon>
        <taxon>Pezizomycotina</taxon>
        <taxon>Sordariomycetes</taxon>
        <taxon>Sordariomycetidae</taxon>
        <taxon>Sordariales</taxon>
        <taxon>Chaetomiaceae</taxon>
        <taxon>Chaetomium</taxon>
    </lineage>
</organism>
<dbReference type="RefSeq" id="XP_062723640.1">
    <property type="nucleotide sequence ID" value="XM_062870882.1"/>
</dbReference>
<accession>A0AAJ0GXU5</accession>
<reference evidence="1" key="2">
    <citation type="submission" date="2023-06" db="EMBL/GenBank/DDBJ databases">
        <authorList>
            <consortium name="Lawrence Berkeley National Laboratory"/>
            <person name="Mondo S.J."/>
            <person name="Hensen N."/>
            <person name="Bonometti L."/>
            <person name="Westerberg I."/>
            <person name="Brannstrom I.O."/>
            <person name="Guillou S."/>
            <person name="Cros-Aarteil S."/>
            <person name="Calhoun S."/>
            <person name="Haridas S."/>
            <person name="Kuo A."/>
            <person name="Pangilinan J."/>
            <person name="Riley R."/>
            <person name="Labutti K."/>
            <person name="Andreopoulos B."/>
            <person name="Lipzen A."/>
            <person name="Chen C."/>
            <person name="Yanf M."/>
            <person name="Daum C."/>
            <person name="Ng V."/>
            <person name="Clum A."/>
            <person name="Steindorff A."/>
            <person name="Ohm R."/>
            <person name="Martin F."/>
            <person name="Silar P."/>
            <person name="Natvig D."/>
            <person name="Lalanne C."/>
            <person name="Gautier V."/>
            <person name="Ament-Velasquez S.L."/>
            <person name="Kruys A."/>
            <person name="Hutchinson M.I."/>
            <person name="Powell A.J."/>
            <person name="Barry K."/>
            <person name="Miller A.N."/>
            <person name="Grigoriev I.V."/>
            <person name="Debuchy R."/>
            <person name="Gladieux P."/>
            <person name="Thoren M.H."/>
            <person name="Johannesson H."/>
        </authorList>
    </citation>
    <scope>NUCLEOTIDE SEQUENCE</scope>
    <source>
        <strain evidence="1">CBS 333.67</strain>
    </source>
</reference>
<dbReference type="AlphaFoldDB" id="A0AAJ0GXU5"/>
<sequence length="279" mass="31013">MCILRIPRHSWCFCPDPSAVDSDGSLLCPHHISLHPETTPSTLPPTVQFYLYSCLTSIPRPGPDWEHCATYQAAHKSGYILDPGYELSCPETIIAAAAAASPGRRKREAERMIALHLTPLRERFEIDSALFDGGGRRVRYHWYHHDVPCGLTTLDDDQPLDELVEKRILSRPGAADDWGVYVDVVEGVVVVVDVVDDDDDDGGETETGTGRRRRCCCCWGVDVDASAVFLLPGMGYDAETVARKMERVMGEENKKEKKKMMGEGWLSVDGVMKAMGKFL</sequence>
<comment type="caution">
    <text evidence="1">The sequence shown here is derived from an EMBL/GenBank/DDBJ whole genome shotgun (WGS) entry which is preliminary data.</text>
</comment>
<dbReference type="Proteomes" id="UP001273166">
    <property type="component" value="Unassembled WGS sequence"/>
</dbReference>
<gene>
    <name evidence="1" type="ORF">B0T15DRAFT_572141</name>
</gene>
<evidence type="ECO:0000313" key="1">
    <source>
        <dbReference type="EMBL" id="KAK3307860.1"/>
    </source>
</evidence>
<dbReference type="GeneID" id="87889711"/>
<reference evidence="1" key="1">
    <citation type="journal article" date="2023" name="Mol. Phylogenet. Evol.">
        <title>Genome-scale phylogeny and comparative genomics of the fungal order Sordariales.</title>
        <authorList>
            <person name="Hensen N."/>
            <person name="Bonometti L."/>
            <person name="Westerberg I."/>
            <person name="Brannstrom I.O."/>
            <person name="Guillou S."/>
            <person name="Cros-Aarteil S."/>
            <person name="Calhoun S."/>
            <person name="Haridas S."/>
            <person name="Kuo A."/>
            <person name="Mondo S."/>
            <person name="Pangilinan J."/>
            <person name="Riley R."/>
            <person name="LaButti K."/>
            <person name="Andreopoulos B."/>
            <person name="Lipzen A."/>
            <person name="Chen C."/>
            <person name="Yan M."/>
            <person name="Daum C."/>
            <person name="Ng V."/>
            <person name="Clum A."/>
            <person name="Steindorff A."/>
            <person name="Ohm R.A."/>
            <person name="Martin F."/>
            <person name="Silar P."/>
            <person name="Natvig D.O."/>
            <person name="Lalanne C."/>
            <person name="Gautier V."/>
            <person name="Ament-Velasquez S.L."/>
            <person name="Kruys A."/>
            <person name="Hutchinson M.I."/>
            <person name="Powell A.J."/>
            <person name="Barry K."/>
            <person name="Miller A.N."/>
            <person name="Grigoriev I.V."/>
            <person name="Debuchy R."/>
            <person name="Gladieux P."/>
            <person name="Hiltunen Thoren M."/>
            <person name="Johannesson H."/>
        </authorList>
    </citation>
    <scope>NUCLEOTIDE SEQUENCE</scope>
    <source>
        <strain evidence="1">CBS 333.67</strain>
    </source>
</reference>